<dbReference type="EMBL" id="CP015970">
    <property type="protein sequence ID" value="AOZ45394.1"/>
    <property type="molecule type" value="Genomic_DNA"/>
</dbReference>
<feature type="domain" description="PhnB-like" evidence="1">
    <location>
        <begin position="3"/>
        <end position="137"/>
    </location>
</feature>
<dbReference type="AlphaFoldDB" id="A0AAC8YH83"/>
<evidence type="ECO:0000313" key="5">
    <source>
        <dbReference type="Proteomes" id="UP000178666"/>
    </source>
</evidence>
<dbReference type="Gene3D" id="3.10.180.10">
    <property type="entry name" value="2,3-Dihydroxybiphenyl 1,2-Dioxygenase, domain 1"/>
    <property type="match status" value="1"/>
</dbReference>
<gene>
    <name evidence="3" type="ORF">A8L58_00275</name>
    <name evidence="2" type="ORF">AXH35_15340</name>
</gene>
<dbReference type="Pfam" id="PF06983">
    <property type="entry name" value="3-dmu-9_3-mt"/>
    <property type="match status" value="2"/>
</dbReference>
<dbReference type="Gene3D" id="3.30.720.100">
    <property type="match status" value="1"/>
</dbReference>
<dbReference type="InterPro" id="IPR029068">
    <property type="entry name" value="Glyas_Bleomycin-R_OHBP_Dase"/>
</dbReference>
<dbReference type="PANTHER" id="PTHR33990">
    <property type="entry name" value="PROTEIN YJDN-RELATED"/>
    <property type="match status" value="1"/>
</dbReference>
<dbReference type="RefSeq" id="WP_062820411.1">
    <property type="nucleotide sequence ID" value="NZ_CP014352.1"/>
</dbReference>
<evidence type="ECO:0000313" key="3">
    <source>
        <dbReference type="EMBL" id="AOZ45394.1"/>
    </source>
</evidence>
<proteinExistence type="predicted"/>
<evidence type="ECO:0000259" key="1">
    <source>
        <dbReference type="Pfam" id="PF06983"/>
    </source>
</evidence>
<dbReference type="InterPro" id="IPR028973">
    <property type="entry name" value="PhnB-like"/>
</dbReference>
<reference evidence="2 4" key="2">
    <citation type="submission" date="2016-02" db="EMBL/GenBank/DDBJ databases">
        <title>Complete Genome Sequence of Propionibacterium acidipropionici ATCC 55737.</title>
        <authorList>
            <person name="Luna Flores C.H."/>
            <person name="Nielsen L.K."/>
            <person name="Marcellin E."/>
        </authorList>
    </citation>
    <scope>NUCLEOTIDE SEQUENCE [LARGE SCALE GENOMIC DNA]</scope>
    <source>
        <strain evidence="2 4">ATCC 55737</strain>
    </source>
</reference>
<dbReference type="Proteomes" id="UP000075221">
    <property type="component" value="Chromosome"/>
</dbReference>
<keyword evidence="5" id="KW-1185">Reference proteome</keyword>
<evidence type="ECO:0000313" key="2">
    <source>
        <dbReference type="EMBL" id="AMS06607.1"/>
    </source>
</evidence>
<organism evidence="2 4">
    <name type="scientific">Acidipropionibacterium acidipropionici</name>
    <dbReference type="NCBI Taxonomy" id="1748"/>
    <lineage>
        <taxon>Bacteria</taxon>
        <taxon>Bacillati</taxon>
        <taxon>Actinomycetota</taxon>
        <taxon>Actinomycetes</taxon>
        <taxon>Propionibacteriales</taxon>
        <taxon>Propionibacteriaceae</taxon>
        <taxon>Acidipropionibacterium</taxon>
    </lineage>
</organism>
<protein>
    <recommendedName>
        <fullName evidence="1">PhnB-like domain-containing protein</fullName>
    </recommendedName>
</protein>
<accession>A0AAC8YH83</accession>
<dbReference type="Proteomes" id="UP000178666">
    <property type="component" value="Chromosome"/>
</dbReference>
<reference evidence="3 5" key="1">
    <citation type="journal article" date="2016" name="Plant Dis.">
        <title>Improved production of propionic acid using genome shuffling.</title>
        <authorList>
            <person name="Luna-Flores C.H."/>
            <person name="Palfreyman R.W."/>
            <person name="Kromer J.O."/>
            <person name="Nielsen L.K."/>
            <person name="Marcellin E."/>
        </authorList>
    </citation>
    <scope>NUCLEOTIDE SEQUENCE [LARGE SCALE GENOMIC DNA]</scope>
    <source>
        <strain evidence="3 5">F3E8</strain>
    </source>
</reference>
<sequence>MSQRIVPSLWFDHTGREAVDFYLSAFPDAAELSVMRYPTQDLPDFQTDFAGDVLEIRFRLADLELSAINAGSEFRPNPSISFLANFDPSRDDAATTHLDELWASLTEGGEVRMELGAYPFSPHYGWVEDRYGVNWQLMLTNPHGDPRPVITPSLMFPFGDTRASQAADLYTGLFDAVFGDSAVSNRAPYSAMGDPDTKDLPKGMLAYSDFTLAGQWFAAMDSGVPQDFTFTEGLSLIVECDDQIQIDRLWDTLSTVPESEVCGWCKDPFGVSWQITPATMPDYAADPQAYRRMLGMKKIIIDDL</sequence>
<dbReference type="Gene3D" id="3.30.720.110">
    <property type="match status" value="1"/>
</dbReference>
<dbReference type="CDD" id="cd06588">
    <property type="entry name" value="PhnB_like"/>
    <property type="match status" value="2"/>
</dbReference>
<dbReference type="EMBL" id="CP014352">
    <property type="protein sequence ID" value="AMS06607.1"/>
    <property type="molecule type" value="Genomic_DNA"/>
</dbReference>
<feature type="domain" description="PhnB-like" evidence="1">
    <location>
        <begin position="150"/>
        <end position="276"/>
    </location>
</feature>
<evidence type="ECO:0000313" key="4">
    <source>
        <dbReference type="Proteomes" id="UP000075221"/>
    </source>
</evidence>
<dbReference type="SUPFAM" id="SSF54593">
    <property type="entry name" value="Glyoxalase/Bleomycin resistance protein/Dihydroxybiphenyl dioxygenase"/>
    <property type="match status" value="2"/>
</dbReference>
<name>A0AAC8YH83_9ACTN</name>